<name>A0A380W739_AFIFE</name>
<keyword evidence="1" id="KW-0472">Membrane</keyword>
<dbReference type="PROSITE" id="PS51257">
    <property type="entry name" value="PROKAR_LIPOPROTEIN"/>
    <property type="match status" value="1"/>
</dbReference>
<feature type="transmembrane region" description="Helical" evidence="1">
    <location>
        <begin position="12"/>
        <end position="31"/>
    </location>
</feature>
<accession>A0A380W739</accession>
<proteinExistence type="predicted"/>
<sequence>MKEWRLGIFNGALLACYFIPNWTIAAFKIVMSPVRGMYEPANIAPAMFVSDHLSWSALGLVRFAWLFALSKFLVAAFFLVFLLLVIREALSRKRGAEEALAFALTLGSLISFGSMLAATSVGEAAAVRLHATELLMLLAAGIVLLVESGAHEHASAEVPYVGRQPSSVISSSNAV</sequence>
<keyword evidence="1" id="KW-0812">Transmembrane</keyword>
<organism evidence="2 3">
    <name type="scientific">Afipia felis</name>
    <name type="common">Cat scratch disease bacillus</name>
    <dbReference type="NCBI Taxonomy" id="1035"/>
    <lineage>
        <taxon>Bacteria</taxon>
        <taxon>Pseudomonadati</taxon>
        <taxon>Pseudomonadota</taxon>
        <taxon>Alphaproteobacteria</taxon>
        <taxon>Hyphomicrobiales</taxon>
        <taxon>Nitrobacteraceae</taxon>
        <taxon>Afipia</taxon>
    </lineage>
</organism>
<dbReference type="OrthoDB" id="8138470at2"/>
<protein>
    <submittedName>
        <fullName evidence="2">Uncharacterized protein</fullName>
    </submittedName>
</protein>
<evidence type="ECO:0000313" key="2">
    <source>
        <dbReference type="EMBL" id="SUU84429.1"/>
    </source>
</evidence>
<gene>
    <name evidence="2" type="ORF">NCTC12722_01619</name>
</gene>
<keyword evidence="1" id="KW-1133">Transmembrane helix</keyword>
<evidence type="ECO:0000256" key="1">
    <source>
        <dbReference type="SAM" id="Phobius"/>
    </source>
</evidence>
<feature type="transmembrane region" description="Helical" evidence="1">
    <location>
        <begin position="63"/>
        <end position="86"/>
    </location>
</feature>
<reference evidence="2 3" key="1">
    <citation type="submission" date="2018-06" db="EMBL/GenBank/DDBJ databases">
        <authorList>
            <consortium name="Pathogen Informatics"/>
            <person name="Doyle S."/>
        </authorList>
    </citation>
    <scope>NUCLEOTIDE SEQUENCE [LARGE SCALE GENOMIC DNA]</scope>
    <source>
        <strain evidence="2 3">NCTC12722</strain>
    </source>
</reference>
<dbReference type="EMBL" id="UIGB01000001">
    <property type="protein sequence ID" value="SUU84429.1"/>
    <property type="molecule type" value="Genomic_DNA"/>
</dbReference>
<dbReference type="AlphaFoldDB" id="A0A380W739"/>
<dbReference type="RefSeq" id="WP_002715256.1">
    <property type="nucleotide sequence ID" value="NZ_UFSI01000001.1"/>
</dbReference>
<feature type="transmembrane region" description="Helical" evidence="1">
    <location>
        <begin position="98"/>
        <end position="119"/>
    </location>
</feature>
<dbReference type="Proteomes" id="UP000254343">
    <property type="component" value="Unassembled WGS sequence"/>
</dbReference>
<evidence type="ECO:0000313" key="3">
    <source>
        <dbReference type="Proteomes" id="UP000254343"/>
    </source>
</evidence>